<dbReference type="EMBL" id="LGRX02026331">
    <property type="protein sequence ID" value="KAK3251021.1"/>
    <property type="molecule type" value="Genomic_DNA"/>
</dbReference>
<dbReference type="InterPro" id="IPR052055">
    <property type="entry name" value="Hepadnavirus_pol/RT"/>
</dbReference>
<dbReference type="SUPFAM" id="SSF56672">
    <property type="entry name" value="DNA/RNA polymerases"/>
    <property type="match status" value="1"/>
</dbReference>
<dbReference type="PROSITE" id="PS50878">
    <property type="entry name" value="RT_POL"/>
    <property type="match status" value="1"/>
</dbReference>
<dbReference type="InterPro" id="IPR004107">
    <property type="entry name" value="Integrase_SAM-like_N"/>
</dbReference>
<dbReference type="GO" id="GO:0003677">
    <property type="term" value="F:DNA binding"/>
    <property type="evidence" value="ECO:0007669"/>
    <property type="project" value="UniProtKB-KW"/>
</dbReference>
<dbReference type="SUPFAM" id="SSF47823">
    <property type="entry name" value="lambda integrase-like, N-terminal domain"/>
    <property type="match status" value="1"/>
</dbReference>
<keyword evidence="6" id="KW-1185">Reference proteome</keyword>
<dbReference type="Gene3D" id="3.30.70.270">
    <property type="match status" value="1"/>
</dbReference>
<evidence type="ECO:0000259" key="4">
    <source>
        <dbReference type="PROSITE" id="PS51900"/>
    </source>
</evidence>
<dbReference type="Proteomes" id="UP001190700">
    <property type="component" value="Unassembled WGS sequence"/>
</dbReference>
<dbReference type="Gene3D" id="1.10.150.130">
    <property type="match status" value="1"/>
</dbReference>
<dbReference type="Pfam" id="PF02899">
    <property type="entry name" value="Phage_int_SAM_1"/>
    <property type="match status" value="1"/>
</dbReference>
<dbReference type="PANTHER" id="PTHR33050">
    <property type="entry name" value="REVERSE TRANSCRIPTASE DOMAIN-CONTAINING PROTEIN"/>
    <property type="match status" value="1"/>
</dbReference>
<dbReference type="PANTHER" id="PTHR33050:SF7">
    <property type="entry name" value="RIBONUCLEASE H"/>
    <property type="match status" value="1"/>
</dbReference>
<feature type="region of interest" description="Disordered" evidence="2">
    <location>
        <begin position="68"/>
        <end position="106"/>
    </location>
</feature>
<organism evidence="5 6">
    <name type="scientific">Cymbomonas tetramitiformis</name>
    <dbReference type="NCBI Taxonomy" id="36881"/>
    <lineage>
        <taxon>Eukaryota</taxon>
        <taxon>Viridiplantae</taxon>
        <taxon>Chlorophyta</taxon>
        <taxon>Pyramimonadophyceae</taxon>
        <taxon>Pyramimonadales</taxon>
        <taxon>Pyramimonadaceae</taxon>
        <taxon>Cymbomonas</taxon>
    </lineage>
</organism>
<dbReference type="InterPro" id="IPR043502">
    <property type="entry name" value="DNA/RNA_pol_sf"/>
</dbReference>
<evidence type="ECO:0000256" key="2">
    <source>
        <dbReference type="SAM" id="MobiDB-lite"/>
    </source>
</evidence>
<dbReference type="PROSITE" id="PS51900">
    <property type="entry name" value="CB"/>
    <property type="match status" value="1"/>
</dbReference>
<evidence type="ECO:0008006" key="7">
    <source>
        <dbReference type="Google" id="ProtNLM"/>
    </source>
</evidence>
<feature type="domain" description="Reverse transcriptase" evidence="3">
    <location>
        <begin position="126"/>
        <end position="347"/>
    </location>
</feature>
<dbReference type="InterPro" id="IPR000477">
    <property type="entry name" value="RT_dom"/>
</dbReference>
<keyword evidence="1" id="KW-0238">DNA-binding</keyword>
<dbReference type="InterPro" id="IPR010998">
    <property type="entry name" value="Integrase_recombinase_N"/>
</dbReference>
<dbReference type="Gene3D" id="2.30.30.140">
    <property type="match status" value="1"/>
</dbReference>
<reference evidence="5 6" key="1">
    <citation type="journal article" date="2015" name="Genome Biol. Evol.">
        <title>Comparative Genomics of a Bacterivorous Green Alga Reveals Evolutionary Causalities and Consequences of Phago-Mixotrophic Mode of Nutrition.</title>
        <authorList>
            <person name="Burns J.A."/>
            <person name="Paasch A."/>
            <person name="Narechania A."/>
            <person name="Kim E."/>
        </authorList>
    </citation>
    <scope>NUCLEOTIDE SEQUENCE [LARGE SCALE GENOMIC DNA]</scope>
    <source>
        <strain evidence="5 6">PLY_AMNH</strain>
    </source>
</reference>
<protein>
    <recommendedName>
        <fullName evidence="7">Reverse transcriptase</fullName>
    </recommendedName>
</protein>
<dbReference type="CDD" id="cd09275">
    <property type="entry name" value="RNase_HI_RT_DIRS1"/>
    <property type="match status" value="1"/>
</dbReference>
<sequence length="903" mass="101878">MIGYRAMLEGDNEAYGGAEVVRAKLAFMEQKIYVGTEGVVADTVLSKWLAEFDSSKAKNVMTVTAKQAAGAANRAQRGDHRVGGGRGGDRAPPPNSPGKGGQTAYDTGVCTLTQRSMARWRREQRSTAMDRSRSEDAAEDVTFLVPKPGTNSWRLVMDFRWLNEFCVKSKCKMETLKKLPRLASQGGWCFTFDLKGGYHAVGIDPDFQEFMQFDIQGVLYQCGALPFGWTDSPRIFVKLMKTLVELIRSPQAGEERHEVKKLRDGQEVRRRWAVRRREGGLRRGSDRAGARVLPYMDGFMVITKTQDDAFVQRDRLSKLLPRLGLFRNEKKGHWEPTQLVEHLGLEVDFEEGLFRAEQLGIQGEADEASLGRPTMVGQTAGDESVEWAQDLASPTRAKLHTDSSLFAWGGVLNLKKGARGFWNDELQKLHITHLELETVYKTVRSFLPELEGKVVRLYCDNQAVVAMLSHFTSRNPELMRRMRKLWLLLDLHDIELQARYIRSKANEWADRLSRDKDLDDWRINKKWFKYTEEQWGEHSVDRFASEISAQLPRYYSAWHGPGCEGVDSLAYDWRGEHNWVNPPWGLLDEVAHKLREEGAAATVVASYWPEQSWFRELEALAAEVSDEEINKLEEEVRTGCKIEIFWPADRMWYLGVVGTTGEDGRTKIVYGDGDVENVVLKEEKYRVFPSENEKEHPQQQHSDTAAALQAAALEKTTADNYEGHWKKFVKFCTEENLRWLLATAATVQLYMAALQTSGAVKGTSLQPYLSAINSFHEDFDYQGPAKGRAVTRAVKGMPVMQTAAAEQQNVTVTVTTYLPASAVRPQTGTAMLRESLLRDSNGLTIVLEKEKARTTSCLSSAVHAYIDPTAVADAGMVYYFGWPTPGWQQTATPMEKESAGTYL</sequence>
<dbReference type="GO" id="GO:0015074">
    <property type="term" value="P:DNA integration"/>
    <property type="evidence" value="ECO:0007669"/>
    <property type="project" value="InterPro"/>
</dbReference>
<dbReference type="AlphaFoldDB" id="A0AAE0C9Q8"/>
<evidence type="ECO:0000259" key="3">
    <source>
        <dbReference type="PROSITE" id="PS50878"/>
    </source>
</evidence>
<dbReference type="Pfam" id="PF00078">
    <property type="entry name" value="RVT_1"/>
    <property type="match status" value="1"/>
</dbReference>
<evidence type="ECO:0000256" key="1">
    <source>
        <dbReference type="ARBA" id="ARBA00023125"/>
    </source>
</evidence>
<evidence type="ECO:0000313" key="6">
    <source>
        <dbReference type="Proteomes" id="UP001190700"/>
    </source>
</evidence>
<gene>
    <name evidence="5" type="ORF">CYMTET_39632</name>
</gene>
<comment type="caution">
    <text evidence="5">The sequence shown here is derived from an EMBL/GenBank/DDBJ whole genome shotgun (WGS) entry which is preliminary data.</text>
</comment>
<proteinExistence type="predicted"/>
<dbReference type="InterPro" id="IPR043128">
    <property type="entry name" value="Rev_trsase/Diguanyl_cyclase"/>
</dbReference>
<name>A0AAE0C9Q8_9CHLO</name>
<evidence type="ECO:0000313" key="5">
    <source>
        <dbReference type="EMBL" id="KAK3251021.1"/>
    </source>
</evidence>
<dbReference type="Gene3D" id="3.10.10.10">
    <property type="entry name" value="HIV Type 1 Reverse Transcriptase, subunit A, domain 1"/>
    <property type="match status" value="1"/>
</dbReference>
<accession>A0AAE0C9Q8</accession>
<dbReference type="InterPro" id="IPR044068">
    <property type="entry name" value="CB"/>
</dbReference>
<feature type="domain" description="Core-binding (CB)" evidence="4">
    <location>
        <begin position="699"/>
        <end position="780"/>
    </location>
</feature>